<sequence length="124" mass="13661">MMAIHQPCSIGMTLSACFAEGDGPGFGHFPDFVSLFSLSPGFWEYFCLPDFISDGLRTPSMAGYVTDRGTPVRGEAVLRVVEKDLSCPCAVGRRTSFLVVFEPQQDVSLCLGLTMNWGRRTRKD</sequence>
<reference evidence="2" key="1">
    <citation type="submission" date="2019-07" db="EMBL/GenBank/DDBJ databases">
        <title>De Novo Assembly of kiwifruit Actinidia rufa.</title>
        <authorList>
            <person name="Sugita-Konishi S."/>
            <person name="Sato K."/>
            <person name="Mori E."/>
            <person name="Abe Y."/>
            <person name="Kisaki G."/>
            <person name="Hamano K."/>
            <person name="Suezawa K."/>
            <person name="Otani M."/>
            <person name="Fukuda T."/>
            <person name="Manabe T."/>
            <person name="Gomi K."/>
            <person name="Tabuchi M."/>
            <person name="Akimitsu K."/>
            <person name="Kataoka I."/>
        </authorList>
    </citation>
    <scope>NUCLEOTIDE SEQUENCE [LARGE SCALE GENOMIC DNA]</scope>
    <source>
        <strain evidence="2">cv. Fuchu</strain>
    </source>
</reference>
<gene>
    <name evidence="1" type="ORF">Acr_00g0011310</name>
</gene>
<organism evidence="1 2">
    <name type="scientific">Actinidia rufa</name>
    <dbReference type="NCBI Taxonomy" id="165716"/>
    <lineage>
        <taxon>Eukaryota</taxon>
        <taxon>Viridiplantae</taxon>
        <taxon>Streptophyta</taxon>
        <taxon>Embryophyta</taxon>
        <taxon>Tracheophyta</taxon>
        <taxon>Spermatophyta</taxon>
        <taxon>Magnoliopsida</taxon>
        <taxon>eudicotyledons</taxon>
        <taxon>Gunneridae</taxon>
        <taxon>Pentapetalae</taxon>
        <taxon>asterids</taxon>
        <taxon>Ericales</taxon>
        <taxon>Actinidiaceae</taxon>
        <taxon>Actinidia</taxon>
    </lineage>
</organism>
<comment type="caution">
    <text evidence="1">The sequence shown here is derived from an EMBL/GenBank/DDBJ whole genome shotgun (WGS) entry which is preliminary data.</text>
</comment>
<evidence type="ECO:0000313" key="2">
    <source>
        <dbReference type="Proteomes" id="UP000585474"/>
    </source>
</evidence>
<protein>
    <submittedName>
        <fullName evidence="1">Uncharacterized protein</fullName>
    </submittedName>
</protein>
<accession>A0A7J0D9E6</accession>
<dbReference type="Proteomes" id="UP000585474">
    <property type="component" value="Unassembled WGS sequence"/>
</dbReference>
<proteinExistence type="predicted"/>
<dbReference type="EMBL" id="BJWL01000115">
    <property type="protein sequence ID" value="GFS30309.1"/>
    <property type="molecule type" value="Genomic_DNA"/>
</dbReference>
<name>A0A7J0D9E6_9ERIC</name>
<keyword evidence="2" id="KW-1185">Reference proteome</keyword>
<evidence type="ECO:0000313" key="1">
    <source>
        <dbReference type="EMBL" id="GFS30309.1"/>
    </source>
</evidence>
<dbReference type="AlphaFoldDB" id="A0A7J0D9E6"/>